<evidence type="ECO:0000256" key="1">
    <source>
        <dbReference type="PROSITE-ProRule" id="PRU01076"/>
    </source>
</evidence>
<evidence type="ECO:0000313" key="4">
    <source>
        <dbReference type="Proteomes" id="UP000199150"/>
    </source>
</evidence>
<dbReference type="AlphaFoldDB" id="A0A1G4QKB1"/>
<dbReference type="STRING" id="260084.SAMN02927928_1314"/>
<organism evidence="3 4">
    <name type="scientific">Asticcacaulis taihuensis</name>
    <dbReference type="NCBI Taxonomy" id="260084"/>
    <lineage>
        <taxon>Bacteria</taxon>
        <taxon>Pseudomonadati</taxon>
        <taxon>Pseudomonadota</taxon>
        <taxon>Alphaproteobacteria</taxon>
        <taxon>Caulobacterales</taxon>
        <taxon>Caulobacteraceae</taxon>
        <taxon>Asticcacaulis</taxon>
    </lineage>
</organism>
<protein>
    <recommendedName>
        <fullName evidence="2">SpoVT-AbrB domain-containing protein</fullName>
    </recommendedName>
</protein>
<name>A0A1G4QKB1_9CAUL</name>
<gene>
    <name evidence="3" type="ORF">SAMN02927928_1314</name>
</gene>
<dbReference type="SUPFAM" id="SSF89447">
    <property type="entry name" value="AbrB/MazE/MraZ-like"/>
    <property type="match status" value="1"/>
</dbReference>
<dbReference type="PROSITE" id="PS51740">
    <property type="entry name" value="SPOVT_ABRB"/>
    <property type="match status" value="1"/>
</dbReference>
<evidence type="ECO:0000313" key="3">
    <source>
        <dbReference type="EMBL" id="SCW44972.1"/>
    </source>
</evidence>
<dbReference type="Proteomes" id="UP000199150">
    <property type="component" value="Unassembled WGS sequence"/>
</dbReference>
<sequence>MVPGGNVLRPKSGDTLRVWQIADEITKDQSRKAVRREVLKHAMEEGIQERTASRQYNDWRRDYEYQKVQHTTGNGVHEAPAAPLHLHLQIGADGRILIPAEMRRAMRIDESGRLNAELVDGELRLFSPAVALEKLQTLFAPLREAPSLVDELLAERRAEAARE</sequence>
<dbReference type="GO" id="GO:0003677">
    <property type="term" value="F:DNA binding"/>
    <property type="evidence" value="ECO:0007669"/>
    <property type="project" value="UniProtKB-UniRule"/>
</dbReference>
<proteinExistence type="predicted"/>
<feature type="domain" description="SpoVT-AbrB" evidence="2">
    <location>
        <begin position="85"/>
        <end position="130"/>
    </location>
</feature>
<dbReference type="EMBL" id="FMTS01000001">
    <property type="protein sequence ID" value="SCW44972.1"/>
    <property type="molecule type" value="Genomic_DNA"/>
</dbReference>
<dbReference type="InterPro" id="IPR037914">
    <property type="entry name" value="SpoVT-AbrB_sf"/>
</dbReference>
<dbReference type="InterPro" id="IPR007159">
    <property type="entry name" value="SpoVT-AbrB_dom"/>
</dbReference>
<keyword evidence="1" id="KW-0238">DNA-binding</keyword>
<reference evidence="4" key="1">
    <citation type="submission" date="2016-10" db="EMBL/GenBank/DDBJ databases">
        <authorList>
            <person name="Varghese N."/>
            <person name="Submissions S."/>
        </authorList>
    </citation>
    <scope>NUCLEOTIDE SEQUENCE [LARGE SCALE GENOMIC DNA]</scope>
    <source>
        <strain evidence="4">CGMCC 1.3431</strain>
    </source>
</reference>
<evidence type="ECO:0000259" key="2">
    <source>
        <dbReference type="PROSITE" id="PS51740"/>
    </source>
</evidence>
<accession>A0A1G4QKB1</accession>
<keyword evidence="4" id="KW-1185">Reference proteome</keyword>